<accession>A0A0F8XWW8</accession>
<dbReference type="EMBL" id="LAZR01060396">
    <property type="protein sequence ID" value="KKK65760.1"/>
    <property type="molecule type" value="Genomic_DNA"/>
</dbReference>
<gene>
    <name evidence="1" type="ORF">LCGC14_2970870</name>
</gene>
<comment type="caution">
    <text evidence="1">The sequence shown here is derived from an EMBL/GenBank/DDBJ whole genome shotgun (WGS) entry which is preliminary data.</text>
</comment>
<sequence>MSKPNATKTEVLLAIAMSNYYQTTHVHYMPAGKKYTTTLMAMRSTGNVIPMGKHFYTLTKKGRDFLVRQNVVL</sequence>
<proteinExistence type="predicted"/>
<organism evidence="1">
    <name type="scientific">marine sediment metagenome</name>
    <dbReference type="NCBI Taxonomy" id="412755"/>
    <lineage>
        <taxon>unclassified sequences</taxon>
        <taxon>metagenomes</taxon>
        <taxon>ecological metagenomes</taxon>
    </lineage>
</organism>
<protein>
    <submittedName>
        <fullName evidence="1">Uncharacterized protein</fullName>
    </submittedName>
</protein>
<evidence type="ECO:0000313" key="1">
    <source>
        <dbReference type="EMBL" id="KKK65760.1"/>
    </source>
</evidence>
<reference evidence="1" key="1">
    <citation type="journal article" date="2015" name="Nature">
        <title>Complex archaea that bridge the gap between prokaryotes and eukaryotes.</title>
        <authorList>
            <person name="Spang A."/>
            <person name="Saw J.H."/>
            <person name="Jorgensen S.L."/>
            <person name="Zaremba-Niedzwiedzka K."/>
            <person name="Martijn J."/>
            <person name="Lind A.E."/>
            <person name="van Eijk R."/>
            <person name="Schleper C."/>
            <person name="Guy L."/>
            <person name="Ettema T.J."/>
        </authorList>
    </citation>
    <scope>NUCLEOTIDE SEQUENCE</scope>
</reference>
<dbReference type="AlphaFoldDB" id="A0A0F8XWW8"/>
<name>A0A0F8XWW8_9ZZZZ</name>
<feature type="non-terminal residue" evidence="1">
    <location>
        <position position="73"/>
    </location>
</feature>